<dbReference type="InterPro" id="IPR051534">
    <property type="entry name" value="CBASS_pafABC_assoc_protein"/>
</dbReference>
<dbReference type="Proteomes" id="UP000004550">
    <property type="component" value="Chromosome"/>
</dbReference>
<dbReference type="PROSITE" id="PS52050">
    <property type="entry name" value="WYL"/>
    <property type="match status" value="1"/>
</dbReference>
<accession>A0A1L5BRQ3</accession>
<dbReference type="KEGG" id="sinb:SIDU_14215"/>
<feature type="domain" description="WCX" evidence="2">
    <location>
        <begin position="246"/>
        <end position="318"/>
    </location>
</feature>
<dbReference type="AlphaFoldDB" id="A0A1L5BRQ3"/>
<reference evidence="3 4" key="1">
    <citation type="journal article" date="2012" name="J. Bacteriol.">
        <title>Genome sequence of Sphingobium indicum B90A, a hexachlorocyclohexane-degrading bacterium.</title>
        <authorList>
            <person name="Anand S."/>
            <person name="Sangwan N."/>
            <person name="Lata P."/>
            <person name="Kaur J."/>
            <person name="Dua A."/>
            <person name="Singh A.K."/>
            <person name="Verma M."/>
            <person name="Kaur J."/>
            <person name="Khurana J.P."/>
            <person name="Khurana P."/>
            <person name="Mathur S."/>
            <person name="Lal R."/>
        </authorList>
    </citation>
    <scope>NUCLEOTIDE SEQUENCE [LARGE SCALE GENOMIC DNA]</scope>
    <source>
        <strain evidence="4">DSM 16412 / CCM 7286 / MTCC 6364 / B90A</strain>
    </source>
</reference>
<dbReference type="EMBL" id="CP013070">
    <property type="protein sequence ID" value="APL95575.1"/>
    <property type="molecule type" value="Genomic_DNA"/>
</dbReference>
<dbReference type="Pfam" id="PF13280">
    <property type="entry name" value="WYL"/>
    <property type="match status" value="1"/>
</dbReference>
<organism evidence="3 4">
    <name type="scientific">Sphingobium indicum (strain DSM 16412 / CCM 7286 / MTCC 6364 / B90A)</name>
    <dbReference type="NCBI Taxonomy" id="861109"/>
    <lineage>
        <taxon>Bacteria</taxon>
        <taxon>Pseudomonadati</taxon>
        <taxon>Pseudomonadota</taxon>
        <taxon>Alphaproteobacteria</taxon>
        <taxon>Sphingomonadales</taxon>
        <taxon>Sphingomonadaceae</taxon>
        <taxon>Sphingobium</taxon>
    </lineage>
</organism>
<proteinExistence type="predicted"/>
<dbReference type="PANTHER" id="PTHR34580">
    <property type="match status" value="1"/>
</dbReference>
<dbReference type="Pfam" id="PF25583">
    <property type="entry name" value="WCX"/>
    <property type="match status" value="1"/>
</dbReference>
<dbReference type="InterPro" id="IPR057727">
    <property type="entry name" value="WCX_dom"/>
</dbReference>
<gene>
    <name evidence="3" type="ORF">SIDU_14215</name>
</gene>
<protein>
    <submittedName>
        <fullName evidence="3">Uncharacterized protein</fullName>
    </submittedName>
</protein>
<dbReference type="PANTHER" id="PTHR34580:SF1">
    <property type="entry name" value="PROTEIN PAFC"/>
    <property type="match status" value="1"/>
</dbReference>
<evidence type="ECO:0000313" key="3">
    <source>
        <dbReference type="EMBL" id="APL95575.1"/>
    </source>
</evidence>
<dbReference type="InterPro" id="IPR026881">
    <property type="entry name" value="WYL_dom"/>
</dbReference>
<feature type="domain" description="WYL" evidence="1">
    <location>
        <begin position="149"/>
        <end position="218"/>
    </location>
</feature>
<evidence type="ECO:0000313" key="4">
    <source>
        <dbReference type="Proteomes" id="UP000004550"/>
    </source>
</evidence>
<sequence length="339" mass="38425">MTARMAKLDRILRLAHLLAETVEGLTLDEIALEISVDRRTAERMRDVIRIHFDLEEVQDDRSKRFRIREGLRRIYTRPSAAEIAALQAEVEARRRDGSPNAEPLASLLTKVRSALDERERRRIDPDLDALARLQRTFVPAGPLVAAAPEALTTVQQAIMAGCCVEFEYVSNENDTPQWRRVVPCGLVHGPVTYLVGRMPGRDLPPVLYRLDRMSVVRMSNSAGLVPEDWDLDHWLAQSFGIWREEDHDIVLRVRPEAVERALSWRFHPVQQVEQRNDELVVSFRSGGLRELADHLFTWGGSVVIDGPQELRDMMHERLMLAAGACEQAATGSDVLACNQ</sequence>
<evidence type="ECO:0000259" key="2">
    <source>
        <dbReference type="Pfam" id="PF25583"/>
    </source>
</evidence>
<name>A0A1L5BRQ3_SPHIB</name>
<evidence type="ECO:0000259" key="1">
    <source>
        <dbReference type="Pfam" id="PF13280"/>
    </source>
</evidence>